<feature type="compositionally biased region" description="Low complexity" evidence="1">
    <location>
        <begin position="507"/>
        <end position="518"/>
    </location>
</feature>
<feature type="compositionally biased region" description="Polar residues" evidence="1">
    <location>
        <begin position="851"/>
        <end position="866"/>
    </location>
</feature>
<proteinExistence type="predicted"/>
<feature type="compositionally biased region" description="Basic and acidic residues" evidence="1">
    <location>
        <begin position="382"/>
        <end position="394"/>
    </location>
</feature>
<feature type="region of interest" description="Disordered" evidence="1">
    <location>
        <begin position="1401"/>
        <end position="1561"/>
    </location>
</feature>
<feature type="compositionally biased region" description="Low complexity" evidence="1">
    <location>
        <begin position="1020"/>
        <end position="1041"/>
    </location>
</feature>
<feature type="region of interest" description="Disordered" evidence="1">
    <location>
        <begin position="78"/>
        <end position="830"/>
    </location>
</feature>
<name>A0AAV9VHK3_9PEZI</name>
<sequence length="1592" mass="168820">MSSSDDKKLPTSTLARSFSAQLNDIFLLDDSLLSKEKEVEQKKFELTQQNAELDALEARLKAAEEQLAKKSKRISLITSDMTSPMTPTNTEVGNPLTSNKSPRRRNPIPAFGETSMETEHAAGEGDHDIANDSAPEPPKKDDPVVLQAPRALPVFGGEIEARREEHAQEANWEGLGEGGARRSGTAAGDGNPGKGGRDREAIRGTSASVFQSTFASPDVTEEDPIQITFDEHQKLPKLSEGQGEPGAAPPPPLHAKAASPPQQQPTFSAAGADERHHAKQTLDSESAESYQATPANAAAYGQASLKTHPDEDGDEHATGASVDRYGHDTQGEDGSGLQSTPNGTTTTATTTTTTTLGNGYAPRAIVSSNRAGPGIEAFATSRPDRSDDIPRNPVRDNASSGPAAKFQESANTKYLTNELSSFAPSRPQRAGTITKTELPPLPGQTPDIPKRKPVRGYDEQPSKPEMTTIAAAMQTHTSDRPPTPPSKGPRALLHTTSLQQDASYNRPTPSSTVNSSSPAENMSRPLVPPTEGEKPWHITGPLDNINGHDAPRDPGRESVTERGLGGLLKMKKSLQGLRKKAQAVSSPISPSSDQQRSFSTGSPGYPPADAKLKDDQPLPPIPPEKSPAAVMPHEVPPKSRASASPPPPPPPPQAPVDPASMDVFDRVQAQLNNQQQQPEEPSPRRFEGKHKKAFEAIAKFSKIPALRAMRKREAREDASNSPSQEPPLAAWEIEQRASRQLNSPGQPLTSPQTPYQLNHSPVTQGSNQTAAPQANGVVGSQTPISPIKDDALPALPPPIPSKTGDREADDTVFTTTVERPPRSTSIKPLGLPILPHQATIRLDLDLDFSSPPATNEGSEQAATTPSAIVEAYAEPLSSDTLEFSRQLDLQLSGSGSLAVDNNTQGGLLPPPSPGFSSARGRRTQTYSFLDDYYFGAGEADSAGDDGEEEEAVEDTPAPPPPAQSEEPEDEEAPTDSKERKKPTDYRIKSFAPFSLDFSSEISFDSFGADDKPPPLPAVPKLPAGIKNSTSTPDPSSISSLPSLPPKDEGKPPAAPETIPERTPKKGLPENPRAHRSPPKPEQREEYRAPLQTVAHRSILASSTSTGRESTGPPALPMKDIPEEGPYPATKPTPVNTERTPLPGPQITPTSATTSTPVNKAGYASSAVSSVRSSSGGYTESPSASTPRTSLSSSDNRSTNPTSAPGTRVPSGEQGPYPTRMSSQAYQSQPRPPSQDTGPSTRVISGPAGFPPNARPQNMPPQMPPNMPPGGPQGMPPRGRPPGPPGEFRGRPGFRPPPGGPMGPGYPPRSSSPAFSEGGMRMRGPPPPRSASPAFSERRGPQGPPRSSSPAFSMRGDPRMQGPPRGGPFPPHHHQRKRSNGDDILEFAVDFELPASALRYEAKEEASKRSRSASNLGYHGNRGPPPGAYGRRAESPGPREGFRSGSRARSRGPMGMPPGGPPSRPESRTSSPFRHPPVSHNFNGPPRGPPGSRRSSGGSNAGAGSRRPSLSEAEMDIALGMGQLPGQERKYRPPPQMRGGRPPQGPMQPSPAKGLKSLTAGGITYPGLDDAFGMMDSGGRMPGPAMPRREEIA</sequence>
<feature type="compositionally biased region" description="Polar residues" evidence="1">
    <location>
        <begin position="583"/>
        <end position="602"/>
    </location>
</feature>
<evidence type="ECO:0000313" key="2">
    <source>
        <dbReference type="EMBL" id="KAK6359245.1"/>
    </source>
</evidence>
<feature type="region of interest" description="Disordered" evidence="1">
    <location>
        <begin position="1573"/>
        <end position="1592"/>
    </location>
</feature>
<feature type="compositionally biased region" description="Low complexity" evidence="1">
    <location>
        <begin position="1442"/>
        <end position="1453"/>
    </location>
</feature>
<gene>
    <name evidence="2" type="ORF">TWF696_000409</name>
</gene>
<feature type="compositionally biased region" description="Basic and acidic residues" evidence="1">
    <location>
        <begin position="117"/>
        <end position="130"/>
    </location>
</feature>
<feature type="compositionally biased region" description="Polar residues" evidence="1">
    <location>
        <begin position="494"/>
        <end position="506"/>
    </location>
</feature>
<feature type="region of interest" description="Disordered" evidence="1">
    <location>
        <begin position="1002"/>
        <end position="1384"/>
    </location>
</feature>
<feature type="compositionally biased region" description="Polar residues" evidence="1">
    <location>
        <begin position="1099"/>
        <end position="1108"/>
    </location>
</feature>
<feature type="compositionally biased region" description="Basic and acidic residues" evidence="1">
    <location>
        <begin position="159"/>
        <end position="168"/>
    </location>
</feature>
<protein>
    <submittedName>
        <fullName evidence="2">Uncharacterized protein</fullName>
    </submittedName>
</protein>
<feature type="compositionally biased region" description="Basic and acidic residues" evidence="1">
    <location>
        <begin position="1058"/>
        <end position="1067"/>
    </location>
</feature>
<reference evidence="2 3" key="1">
    <citation type="submission" date="2019-10" db="EMBL/GenBank/DDBJ databases">
        <authorList>
            <person name="Palmer J.M."/>
        </authorList>
    </citation>
    <scope>NUCLEOTIDE SEQUENCE [LARGE SCALE GENOMIC DNA]</scope>
    <source>
        <strain evidence="2 3">TWF696</strain>
    </source>
</reference>
<feature type="compositionally biased region" description="Polar residues" evidence="1">
    <location>
        <begin position="1219"/>
        <end position="1242"/>
    </location>
</feature>
<feature type="region of interest" description="Disordered" evidence="1">
    <location>
        <begin position="895"/>
        <end position="921"/>
    </location>
</feature>
<keyword evidence="3" id="KW-1185">Reference proteome</keyword>
<feature type="region of interest" description="Disordered" evidence="1">
    <location>
        <begin position="934"/>
        <end position="987"/>
    </location>
</feature>
<dbReference type="Proteomes" id="UP001375240">
    <property type="component" value="Unassembled WGS sequence"/>
</dbReference>
<feature type="compositionally biased region" description="Pro residues" evidence="1">
    <location>
        <begin position="1248"/>
        <end position="1284"/>
    </location>
</feature>
<evidence type="ECO:0000313" key="3">
    <source>
        <dbReference type="Proteomes" id="UP001375240"/>
    </source>
</evidence>
<comment type="caution">
    <text evidence="2">The sequence shown here is derived from an EMBL/GenBank/DDBJ whole genome shotgun (WGS) entry which is preliminary data.</text>
</comment>
<feature type="compositionally biased region" description="Polar residues" evidence="1">
    <location>
        <begin position="408"/>
        <end position="423"/>
    </location>
</feature>
<feature type="compositionally biased region" description="Polar residues" evidence="1">
    <location>
        <begin position="1194"/>
        <end position="1204"/>
    </location>
</feature>
<feature type="compositionally biased region" description="Low complexity" evidence="1">
    <location>
        <begin position="668"/>
        <end position="677"/>
    </location>
</feature>
<organism evidence="2 3">
    <name type="scientific">Orbilia brochopaga</name>
    <dbReference type="NCBI Taxonomy" id="3140254"/>
    <lineage>
        <taxon>Eukaryota</taxon>
        <taxon>Fungi</taxon>
        <taxon>Dikarya</taxon>
        <taxon>Ascomycota</taxon>
        <taxon>Pezizomycotina</taxon>
        <taxon>Orbiliomycetes</taxon>
        <taxon>Orbiliales</taxon>
        <taxon>Orbiliaceae</taxon>
        <taxon>Orbilia</taxon>
    </lineage>
</organism>
<feature type="compositionally biased region" description="Basic and acidic residues" evidence="1">
    <location>
        <begin position="974"/>
        <end position="987"/>
    </location>
</feature>
<feature type="compositionally biased region" description="Basic residues" evidence="1">
    <location>
        <begin position="569"/>
        <end position="581"/>
    </location>
</feature>
<feature type="compositionally biased region" description="Basic and acidic residues" evidence="1">
    <location>
        <begin position="272"/>
        <end position="282"/>
    </location>
</feature>
<feature type="compositionally biased region" description="Polar residues" evidence="1">
    <location>
        <begin position="78"/>
        <end position="100"/>
    </location>
</feature>
<feature type="compositionally biased region" description="Low complexity" evidence="1">
    <location>
        <begin position="344"/>
        <end position="355"/>
    </location>
</feature>
<feature type="compositionally biased region" description="Pro residues" evidence="1">
    <location>
        <begin position="644"/>
        <end position="655"/>
    </location>
</feature>
<feature type="compositionally biased region" description="Basic and acidic residues" evidence="1">
    <location>
        <begin position="1078"/>
        <end position="1087"/>
    </location>
</feature>
<feature type="compositionally biased region" description="Acidic residues" evidence="1">
    <location>
        <begin position="941"/>
        <end position="953"/>
    </location>
</feature>
<dbReference type="EMBL" id="JAVHNQ010000001">
    <property type="protein sequence ID" value="KAK6359245.1"/>
    <property type="molecule type" value="Genomic_DNA"/>
</dbReference>
<feature type="compositionally biased region" description="Polar residues" evidence="1">
    <location>
        <begin position="1146"/>
        <end position="1157"/>
    </location>
</feature>
<feature type="compositionally biased region" description="Pro residues" evidence="1">
    <location>
        <begin position="1454"/>
        <end position="1463"/>
    </location>
</feature>
<evidence type="ECO:0000256" key="1">
    <source>
        <dbReference type="SAM" id="MobiDB-lite"/>
    </source>
</evidence>
<feature type="compositionally biased region" description="Polar residues" evidence="1">
    <location>
        <begin position="205"/>
        <end position="215"/>
    </location>
</feature>
<feature type="compositionally biased region" description="Polar residues" evidence="1">
    <location>
        <begin position="738"/>
        <end position="784"/>
    </location>
</feature>
<accession>A0AAV9VHK3</accession>
<feature type="compositionally biased region" description="Low complexity" evidence="1">
    <location>
        <begin position="1160"/>
        <end position="1193"/>
    </location>
</feature>
<feature type="compositionally biased region" description="Low complexity" evidence="1">
    <location>
        <begin position="1489"/>
        <end position="1507"/>
    </location>
</feature>
<feature type="compositionally biased region" description="Pro residues" evidence="1">
    <location>
        <begin position="1293"/>
        <end position="1306"/>
    </location>
</feature>
<feature type="compositionally biased region" description="Polar residues" evidence="1">
    <location>
        <begin position="283"/>
        <end position="294"/>
    </location>
</feature>
<feature type="region of interest" description="Disordered" evidence="1">
    <location>
        <begin position="847"/>
        <end position="867"/>
    </location>
</feature>
<feature type="compositionally biased region" description="Basic and acidic residues" evidence="1">
    <location>
        <begin position="549"/>
        <end position="560"/>
    </location>
</feature>
<feature type="compositionally biased region" description="Polar residues" evidence="1">
    <location>
        <begin position="812"/>
        <end position="826"/>
    </location>
</feature>